<dbReference type="FunFam" id="1.10.287.130:FF:000002">
    <property type="entry name" value="Two-component osmosensing histidine kinase"/>
    <property type="match status" value="1"/>
</dbReference>
<dbReference type="SUPFAM" id="SSF52172">
    <property type="entry name" value="CheY-like"/>
    <property type="match status" value="1"/>
</dbReference>
<dbReference type="InterPro" id="IPR001789">
    <property type="entry name" value="Sig_transdc_resp-reg_receiver"/>
</dbReference>
<dbReference type="PROSITE" id="PS50110">
    <property type="entry name" value="RESPONSE_REGULATORY"/>
    <property type="match status" value="1"/>
</dbReference>
<dbReference type="InterPro" id="IPR003594">
    <property type="entry name" value="HATPase_dom"/>
</dbReference>
<keyword evidence="9 23" id="KW-0418">Kinase</keyword>
<dbReference type="PANTHER" id="PTHR45339:SF1">
    <property type="entry name" value="HYBRID SIGNAL TRANSDUCTION HISTIDINE KINASE J"/>
    <property type="match status" value="1"/>
</dbReference>
<evidence type="ECO:0000256" key="12">
    <source>
        <dbReference type="ARBA" id="ARBA00023012"/>
    </source>
</evidence>
<dbReference type="PROSITE" id="PS50109">
    <property type="entry name" value="HIS_KIN"/>
    <property type="match status" value="1"/>
</dbReference>
<dbReference type="RefSeq" id="WP_092686152.1">
    <property type="nucleotide sequence ID" value="NZ_FODT01000014.1"/>
</dbReference>
<dbReference type="Pfam" id="PF08448">
    <property type="entry name" value="PAS_4"/>
    <property type="match status" value="1"/>
</dbReference>
<keyword evidence="7 18" id="KW-0812">Transmembrane</keyword>
<evidence type="ECO:0000256" key="1">
    <source>
        <dbReference type="ARBA" id="ARBA00000085"/>
    </source>
</evidence>
<evidence type="ECO:0000256" key="13">
    <source>
        <dbReference type="ARBA" id="ARBA00023136"/>
    </source>
</evidence>
<comment type="subcellular location">
    <subcellularLocation>
        <location evidence="2">Cell membrane</location>
        <topology evidence="2">Multi-pass membrane protein</topology>
    </subcellularLocation>
</comment>
<feature type="domain" description="HPt" evidence="22">
    <location>
        <begin position="778"/>
        <end position="867"/>
    </location>
</feature>
<evidence type="ECO:0000259" key="19">
    <source>
        <dbReference type="PROSITE" id="PS50109"/>
    </source>
</evidence>
<evidence type="ECO:0000256" key="8">
    <source>
        <dbReference type="ARBA" id="ARBA00022741"/>
    </source>
</evidence>
<dbReference type="CDD" id="cd00082">
    <property type="entry name" value="HisKA"/>
    <property type="match status" value="1"/>
</dbReference>
<feature type="domain" description="Histidine kinase" evidence="19">
    <location>
        <begin position="377"/>
        <end position="598"/>
    </location>
</feature>
<feature type="modified residue" description="4-aspartylphosphate" evidence="17">
    <location>
        <position position="677"/>
    </location>
</feature>
<dbReference type="Pfam" id="PF00512">
    <property type="entry name" value="HisKA"/>
    <property type="match status" value="1"/>
</dbReference>
<feature type="transmembrane region" description="Helical" evidence="18">
    <location>
        <begin position="151"/>
        <end position="171"/>
    </location>
</feature>
<feature type="domain" description="PAC" evidence="21">
    <location>
        <begin position="313"/>
        <end position="367"/>
    </location>
</feature>
<keyword evidence="12" id="KW-0902">Two-component regulatory system</keyword>
<dbReference type="CDD" id="cd17546">
    <property type="entry name" value="REC_hyHK_CKI1_RcsC-like"/>
    <property type="match status" value="1"/>
</dbReference>
<dbReference type="SUPFAM" id="SSF55874">
    <property type="entry name" value="ATPase domain of HSP90 chaperone/DNA topoisomerase II/histidine kinase"/>
    <property type="match status" value="1"/>
</dbReference>
<dbReference type="Gene3D" id="1.10.287.130">
    <property type="match status" value="1"/>
</dbReference>
<protein>
    <recommendedName>
        <fullName evidence="15">Sensory/regulatory protein RpfC</fullName>
        <ecNumber evidence="3">2.7.13.3</ecNumber>
    </recommendedName>
</protein>
<dbReference type="SUPFAM" id="SSF55785">
    <property type="entry name" value="PYP-like sensor domain (PAS domain)"/>
    <property type="match status" value="1"/>
</dbReference>
<dbReference type="InterPro" id="IPR035965">
    <property type="entry name" value="PAS-like_dom_sf"/>
</dbReference>
<organism evidence="23 24">
    <name type="scientific">Rhodopseudomonas pseudopalustris</name>
    <dbReference type="NCBI Taxonomy" id="1513892"/>
    <lineage>
        <taxon>Bacteria</taxon>
        <taxon>Pseudomonadati</taxon>
        <taxon>Pseudomonadota</taxon>
        <taxon>Alphaproteobacteria</taxon>
        <taxon>Hyphomicrobiales</taxon>
        <taxon>Nitrobacteraceae</taxon>
        <taxon>Rhodopseudomonas</taxon>
    </lineage>
</organism>
<name>A0A1H8WXS7_9BRAD</name>
<dbReference type="EMBL" id="FODT01000014">
    <property type="protein sequence ID" value="SEP32303.1"/>
    <property type="molecule type" value="Genomic_DNA"/>
</dbReference>
<dbReference type="SMART" id="SM00448">
    <property type="entry name" value="REC"/>
    <property type="match status" value="1"/>
</dbReference>
<dbReference type="PANTHER" id="PTHR45339">
    <property type="entry name" value="HYBRID SIGNAL TRANSDUCTION HISTIDINE KINASE J"/>
    <property type="match status" value="1"/>
</dbReference>
<dbReference type="SMART" id="SM00387">
    <property type="entry name" value="HATPase_c"/>
    <property type="match status" value="1"/>
</dbReference>
<dbReference type="GO" id="GO:0005886">
    <property type="term" value="C:plasma membrane"/>
    <property type="evidence" value="ECO:0007669"/>
    <property type="project" value="UniProtKB-SubCell"/>
</dbReference>
<evidence type="ECO:0000256" key="16">
    <source>
        <dbReference type="PROSITE-ProRule" id="PRU00110"/>
    </source>
</evidence>
<evidence type="ECO:0000256" key="7">
    <source>
        <dbReference type="ARBA" id="ARBA00022692"/>
    </source>
</evidence>
<evidence type="ECO:0000256" key="5">
    <source>
        <dbReference type="ARBA" id="ARBA00022553"/>
    </source>
</evidence>
<dbReference type="Pfam" id="PF02518">
    <property type="entry name" value="HATPase_c"/>
    <property type="match status" value="1"/>
</dbReference>
<evidence type="ECO:0000259" key="22">
    <source>
        <dbReference type="PROSITE" id="PS50894"/>
    </source>
</evidence>
<keyword evidence="13 18" id="KW-0472">Membrane</keyword>
<dbReference type="Proteomes" id="UP000199615">
    <property type="component" value="Unassembled WGS sequence"/>
</dbReference>
<dbReference type="InterPro" id="IPR011006">
    <property type="entry name" value="CheY-like_superfamily"/>
</dbReference>
<evidence type="ECO:0000256" key="18">
    <source>
        <dbReference type="SAM" id="Phobius"/>
    </source>
</evidence>
<dbReference type="SMART" id="SM00388">
    <property type="entry name" value="HisKA"/>
    <property type="match status" value="1"/>
</dbReference>
<evidence type="ECO:0000256" key="14">
    <source>
        <dbReference type="ARBA" id="ARBA00064003"/>
    </source>
</evidence>
<keyword evidence="5 17" id="KW-0597">Phosphoprotein</keyword>
<comment type="catalytic activity">
    <reaction evidence="1">
        <text>ATP + protein L-histidine = ADP + protein N-phospho-L-histidine.</text>
        <dbReference type="EC" id="2.7.13.3"/>
    </reaction>
</comment>
<dbReference type="InterPro" id="IPR000700">
    <property type="entry name" value="PAS-assoc_C"/>
</dbReference>
<dbReference type="Gene3D" id="1.20.120.160">
    <property type="entry name" value="HPT domain"/>
    <property type="match status" value="1"/>
</dbReference>
<dbReference type="FunFam" id="3.30.565.10:FF:000010">
    <property type="entry name" value="Sensor histidine kinase RcsC"/>
    <property type="match status" value="1"/>
</dbReference>
<dbReference type="Gene3D" id="3.30.450.20">
    <property type="entry name" value="PAS domain"/>
    <property type="match status" value="1"/>
</dbReference>
<feature type="domain" description="Response regulatory" evidence="20">
    <location>
        <begin position="628"/>
        <end position="745"/>
    </location>
</feature>
<dbReference type="CDD" id="cd00088">
    <property type="entry name" value="HPT"/>
    <property type="match status" value="1"/>
</dbReference>
<dbReference type="InterPro" id="IPR036641">
    <property type="entry name" value="HPT_dom_sf"/>
</dbReference>
<dbReference type="InterPro" id="IPR036097">
    <property type="entry name" value="HisK_dim/P_sf"/>
</dbReference>
<keyword evidence="8" id="KW-0547">Nucleotide-binding</keyword>
<evidence type="ECO:0000256" key="2">
    <source>
        <dbReference type="ARBA" id="ARBA00004651"/>
    </source>
</evidence>
<dbReference type="Gene3D" id="3.30.565.10">
    <property type="entry name" value="Histidine kinase-like ATPase, C-terminal domain"/>
    <property type="match status" value="1"/>
</dbReference>
<dbReference type="Pfam" id="PF01627">
    <property type="entry name" value="Hpt"/>
    <property type="match status" value="1"/>
</dbReference>
<dbReference type="AlphaFoldDB" id="A0A1H8WXS7"/>
<feature type="modified residue" description="Phosphohistidine" evidence="16">
    <location>
        <position position="817"/>
    </location>
</feature>
<dbReference type="SUPFAM" id="SSF47384">
    <property type="entry name" value="Homodimeric domain of signal transducing histidine kinase"/>
    <property type="match status" value="1"/>
</dbReference>
<dbReference type="SUPFAM" id="SSF47226">
    <property type="entry name" value="Histidine-containing phosphotransfer domain, HPT domain"/>
    <property type="match status" value="1"/>
</dbReference>
<evidence type="ECO:0000313" key="23">
    <source>
        <dbReference type="EMBL" id="SEP32303.1"/>
    </source>
</evidence>
<evidence type="ECO:0000259" key="21">
    <source>
        <dbReference type="PROSITE" id="PS50113"/>
    </source>
</evidence>
<feature type="transmembrane region" description="Helical" evidence="18">
    <location>
        <begin position="84"/>
        <end position="104"/>
    </location>
</feature>
<accession>A0A1H8WXS7</accession>
<evidence type="ECO:0000256" key="4">
    <source>
        <dbReference type="ARBA" id="ARBA00022475"/>
    </source>
</evidence>
<dbReference type="InterPro" id="IPR004358">
    <property type="entry name" value="Sig_transdc_His_kin-like_C"/>
</dbReference>
<dbReference type="Gene3D" id="3.40.50.2300">
    <property type="match status" value="1"/>
</dbReference>
<dbReference type="PRINTS" id="PR00344">
    <property type="entry name" value="BCTRLSENSOR"/>
</dbReference>
<dbReference type="InterPro" id="IPR013656">
    <property type="entry name" value="PAS_4"/>
</dbReference>
<evidence type="ECO:0000256" key="11">
    <source>
        <dbReference type="ARBA" id="ARBA00022989"/>
    </source>
</evidence>
<evidence type="ECO:0000259" key="20">
    <source>
        <dbReference type="PROSITE" id="PS50110"/>
    </source>
</evidence>
<feature type="transmembrane region" description="Helical" evidence="18">
    <location>
        <begin position="125"/>
        <end position="145"/>
    </location>
</feature>
<dbReference type="CDD" id="cd16922">
    <property type="entry name" value="HATPase_EvgS-ArcB-TorS-like"/>
    <property type="match status" value="1"/>
</dbReference>
<keyword evidence="6" id="KW-0808">Transferase</keyword>
<dbReference type="EC" id="2.7.13.3" evidence="3"/>
<evidence type="ECO:0000256" key="10">
    <source>
        <dbReference type="ARBA" id="ARBA00022840"/>
    </source>
</evidence>
<keyword evidence="10" id="KW-0067">ATP-binding</keyword>
<evidence type="ECO:0000256" key="6">
    <source>
        <dbReference type="ARBA" id="ARBA00022679"/>
    </source>
</evidence>
<gene>
    <name evidence="23" type="ORF">SAMN05444123_114107</name>
</gene>
<comment type="subunit">
    <text evidence="14">At low DSF concentrations, interacts with RpfF.</text>
</comment>
<feature type="transmembrane region" description="Helical" evidence="18">
    <location>
        <begin position="178"/>
        <end position="211"/>
    </location>
</feature>
<dbReference type="InterPro" id="IPR008207">
    <property type="entry name" value="Sig_transdc_His_kin_Hpt_dom"/>
</dbReference>
<dbReference type="PROSITE" id="PS50894">
    <property type="entry name" value="HPT"/>
    <property type="match status" value="1"/>
</dbReference>
<feature type="transmembrane region" description="Helical" evidence="18">
    <location>
        <begin position="58"/>
        <end position="78"/>
    </location>
</feature>
<keyword evidence="4" id="KW-1003">Cell membrane</keyword>
<evidence type="ECO:0000256" key="9">
    <source>
        <dbReference type="ARBA" id="ARBA00022777"/>
    </source>
</evidence>
<evidence type="ECO:0000313" key="24">
    <source>
        <dbReference type="Proteomes" id="UP000199615"/>
    </source>
</evidence>
<dbReference type="InterPro" id="IPR036890">
    <property type="entry name" value="HATPase_C_sf"/>
</dbReference>
<sequence>MTGLRQVMTKVREPREDWISRLASWLRGRGAGTLVPADIDERELRLIRAAQIQSVSRLVPVTMSINVINATLVVMVFWDTGPHAFLLAWFGAICAVAGLAMRSWHKSRRAPPREASTNATRRMSVQALILGLIWGAMPIALFPNATPSDQLIIGCLVTGMMSGGAFALSTVPRAGLAYTWAMVLCAAISLILCTGTSYLITIAFLMLYALFISRNLVSHGEMFFDNLRAKFELERNTEIISLLLKDFQANASDWLWQTDTQGRLVHVPDRFVEVAHLPANILCGALLSDVIGMLCSDDGRCAATVAAKMVMREPMDELIVHVTIGGSPRLWSLTAKPMFDYNDEFAGYRGVGRDVTERRRAEQAEAENRAKSGFLAMMSHEIRTPMNGVLGLANSLLETKLDPDQQHAVATIRDSGDNLLRILNDILDLSKLEVGRLEFEQVNFSPSVLVDAVRSIVEPNARAKGLALKIDVDPRLPPALTGDAARIRQVLLNLAFNAVKFTDHGSVSIVLTCVKRDDAHATIEWQVTDTGIGIPPEQMGSLFTEFAQGDASINRRFGGTGLGLAISRRIVEQMGGAIDVTSKPGEGSTFRFSLDLPWTNALISDHRLERVGNDDLRTRIAMLGRPLRVLIAEDDATNQLVVMKMLQEFAADAQVVSDGAEALRMLAQEEFDVVLMDVRMPTMDGLAATRAIRSRGGALEGLPVIALTANAFPDDIRICREAGMTDFLAKPLRKPALVAAVLRALRGGGSAAGIAAPPAAEPAPLDLNILTELAEEIGRDQINEMVTLFFSETERRIALFRQFGNKIDRDLLAVEAHSMKGGAATLGFSLIADIARSIEQNSAIVSPDALDFQTGQLAKALSELRPHCEASFKLAS</sequence>
<proteinExistence type="predicted"/>
<dbReference type="InterPro" id="IPR003661">
    <property type="entry name" value="HisK_dim/P_dom"/>
</dbReference>
<reference evidence="24" key="1">
    <citation type="submission" date="2016-10" db="EMBL/GenBank/DDBJ databases">
        <authorList>
            <person name="Varghese N."/>
            <person name="Submissions S."/>
        </authorList>
    </citation>
    <scope>NUCLEOTIDE SEQUENCE [LARGE SCALE GENOMIC DNA]</scope>
    <source>
        <strain evidence="24">DSM 123</strain>
    </source>
</reference>
<evidence type="ECO:0000256" key="15">
    <source>
        <dbReference type="ARBA" id="ARBA00068150"/>
    </source>
</evidence>
<keyword evidence="11 18" id="KW-1133">Transmembrane helix</keyword>
<dbReference type="OrthoDB" id="9791542at2"/>
<evidence type="ECO:0000256" key="17">
    <source>
        <dbReference type="PROSITE-ProRule" id="PRU00169"/>
    </source>
</evidence>
<dbReference type="GO" id="GO:0005524">
    <property type="term" value="F:ATP binding"/>
    <property type="evidence" value="ECO:0007669"/>
    <property type="project" value="UniProtKB-KW"/>
</dbReference>
<dbReference type="GO" id="GO:0000155">
    <property type="term" value="F:phosphorelay sensor kinase activity"/>
    <property type="evidence" value="ECO:0007669"/>
    <property type="project" value="InterPro"/>
</dbReference>
<keyword evidence="24" id="KW-1185">Reference proteome</keyword>
<evidence type="ECO:0000256" key="3">
    <source>
        <dbReference type="ARBA" id="ARBA00012438"/>
    </source>
</evidence>
<dbReference type="Pfam" id="PF00072">
    <property type="entry name" value="Response_reg"/>
    <property type="match status" value="1"/>
</dbReference>
<dbReference type="InterPro" id="IPR005467">
    <property type="entry name" value="His_kinase_dom"/>
</dbReference>
<dbReference type="PROSITE" id="PS50113">
    <property type="entry name" value="PAC"/>
    <property type="match status" value="1"/>
</dbReference>